<accession>A0A182Q5Q6</accession>
<evidence type="ECO:0000313" key="4">
    <source>
        <dbReference type="Proteomes" id="UP000075886"/>
    </source>
</evidence>
<evidence type="ECO:0000313" key="3">
    <source>
        <dbReference type="EnsemblMetazoa" id="AFAF003586-PA"/>
    </source>
</evidence>
<feature type="region of interest" description="Disordered" evidence="2">
    <location>
        <begin position="74"/>
        <end position="93"/>
    </location>
</feature>
<dbReference type="AlphaFoldDB" id="A0A182Q5Q6"/>
<dbReference type="SUPFAM" id="SSF50353">
    <property type="entry name" value="Cytokine"/>
    <property type="match status" value="1"/>
</dbReference>
<feature type="region of interest" description="Disordered" evidence="2">
    <location>
        <begin position="114"/>
        <end position="225"/>
    </location>
</feature>
<dbReference type="EnsemblMetazoa" id="AFAF003586-RA">
    <property type="protein sequence ID" value="AFAF003586-PA"/>
    <property type="gene ID" value="AFAF003586"/>
</dbReference>
<sequence>MPENRAAVTIYSKETDSYICISRNGRIKMMRPKHNMLRQCQFFESLEHGVFRYESVVFKNQSLGFQKNGKPIRAVRGGAKAGGGGGAGGRKRPIDEKCYLFQRINPSPLTKHYPLQKQQRHQQQAQQRPGAKKSRSQNQQSRHRYQQQEQQQQQQQQQDSRKDTFGGDSNGNSLLTGSHSATSVSLPHPHRHKHGNGRAGKFHPPFSSSSSSVHQNLDTGATPRLGSGVTSSFYGADSGAVGVHAGGGGGGSQLTYGKSSIHRRTRMNSHTASVEPSIATKLPPKSSLNTSHPGPRSDAGSLKDQHRTDALEATNGGRSSGGNGRKKASTNDSSNASGRNGAVPKFNAPRRRDERALG</sequence>
<feature type="compositionally biased region" description="Gly residues" evidence="2">
    <location>
        <begin position="79"/>
        <end position="88"/>
    </location>
</feature>
<feature type="compositionally biased region" description="Polar residues" evidence="2">
    <location>
        <begin position="170"/>
        <end position="185"/>
    </location>
</feature>
<dbReference type="VEuPathDB" id="VectorBase:AFAF003586"/>
<name>A0A182Q5Q6_9DIPT</name>
<dbReference type="STRING" id="69004.A0A182Q5Q6"/>
<protein>
    <recommendedName>
        <fullName evidence="5">Fibroblast growth factor</fullName>
    </recommendedName>
</protein>
<feature type="compositionally biased region" description="Basic residues" evidence="2">
    <location>
        <begin position="130"/>
        <end position="145"/>
    </location>
</feature>
<dbReference type="EMBL" id="AXCN02001729">
    <property type="status" value="NOT_ANNOTATED_CDS"/>
    <property type="molecule type" value="Genomic_DNA"/>
</dbReference>
<dbReference type="InterPro" id="IPR002209">
    <property type="entry name" value="Fibroblast_GF_fam"/>
</dbReference>
<dbReference type="InterPro" id="IPR008996">
    <property type="entry name" value="IL1/FGF"/>
</dbReference>
<feature type="compositionally biased region" description="Basic and acidic residues" evidence="2">
    <location>
        <begin position="301"/>
        <end position="310"/>
    </location>
</feature>
<dbReference type="Pfam" id="PF00167">
    <property type="entry name" value="FGF"/>
    <property type="match status" value="1"/>
</dbReference>
<evidence type="ECO:0008006" key="5">
    <source>
        <dbReference type="Google" id="ProtNLM"/>
    </source>
</evidence>
<comment type="similarity">
    <text evidence="1">Belongs to the heparin-binding growth factors family.</text>
</comment>
<proteinExistence type="inferred from homology"/>
<feature type="compositionally biased region" description="Low complexity" evidence="2">
    <location>
        <begin position="147"/>
        <end position="158"/>
    </location>
</feature>
<dbReference type="GO" id="GO:0008083">
    <property type="term" value="F:growth factor activity"/>
    <property type="evidence" value="ECO:0007669"/>
    <property type="project" value="InterPro"/>
</dbReference>
<organism evidence="3 4">
    <name type="scientific">Anopheles farauti</name>
    <dbReference type="NCBI Taxonomy" id="69004"/>
    <lineage>
        <taxon>Eukaryota</taxon>
        <taxon>Metazoa</taxon>
        <taxon>Ecdysozoa</taxon>
        <taxon>Arthropoda</taxon>
        <taxon>Hexapoda</taxon>
        <taxon>Insecta</taxon>
        <taxon>Pterygota</taxon>
        <taxon>Neoptera</taxon>
        <taxon>Endopterygota</taxon>
        <taxon>Diptera</taxon>
        <taxon>Nematocera</taxon>
        <taxon>Culicoidea</taxon>
        <taxon>Culicidae</taxon>
        <taxon>Anophelinae</taxon>
        <taxon>Anopheles</taxon>
    </lineage>
</organism>
<keyword evidence="4" id="KW-1185">Reference proteome</keyword>
<feature type="region of interest" description="Disordered" evidence="2">
    <location>
        <begin position="245"/>
        <end position="358"/>
    </location>
</feature>
<reference evidence="4" key="1">
    <citation type="submission" date="2014-01" db="EMBL/GenBank/DDBJ databases">
        <title>The Genome Sequence of Anopheles farauti FAR1 (V2).</title>
        <authorList>
            <consortium name="The Broad Institute Genomics Platform"/>
            <person name="Neafsey D.E."/>
            <person name="Besansky N."/>
            <person name="Howell P."/>
            <person name="Walton C."/>
            <person name="Young S.K."/>
            <person name="Zeng Q."/>
            <person name="Gargeya S."/>
            <person name="Fitzgerald M."/>
            <person name="Haas B."/>
            <person name="Abouelleil A."/>
            <person name="Allen A.W."/>
            <person name="Alvarado L."/>
            <person name="Arachchi H.M."/>
            <person name="Berlin A.M."/>
            <person name="Chapman S.B."/>
            <person name="Gainer-Dewar J."/>
            <person name="Goldberg J."/>
            <person name="Griggs A."/>
            <person name="Gujja S."/>
            <person name="Hansen M."/>
            <person name="Howarth C."/>
            <person name="Imamovic A."/>
            <person name="Ireland A."/>
            <person name="Larimer J."/>
            <person name="McCowan C."/>
            <person name="Murphy C."/>
            <person name="Pearson M."/>
            <person name="Poon T.W."/>
            <person name="Priest M."/>
            <person name="Roberts A."/>
            <person name="Saif S."/>
            <person name="Shea T."/>
            <person name="Sisk P."/>
            <person name="Sykes S."/>
            <person name="Wortman J."/>
            <person name="Nusbaum C."/>
            <person name="Birren B."/>
        </authorList>
    </citation>
    <scope>NUCLEOTIDE SEQUENCE [LARGE SCALE GENOMIC DNA]</scope>
    <source>
        <strain evidence="4">FAR1</strain>
    </source>
</reference>
<reference evidence="3" key="2">
    <citation type="submission" date="2020-05" db="UniProtKB">
        <authorList>
            <consortium name="EnsemblMetazoa"/>
        </authorList>
    </citation>
    <scope>IDENTIFICATION</scope>
    <source>
        <strain evidence="3">FAR1</strain>
    </source>
</reference>
<dbReference type="Gene3D" id="2.80.10.50">
    <property type="match status" value="1"/>
</dbReference>
<evidence type="ECO:0000256" key="2">
    <source>
        <dbReference type="SAM" id="MobiDB-lite"/>
    </source>
</evidence>
<dbReference type="Proteomes" id="UP000075886">
    <property type="component" value="Unassembled WGS sequence"/>
</dbReference>
<evidence type="ECO:0000256" key="1">
    <source>
        <dbReference type="ARBA" id="ARBA00007936"/>
    </source>
</evidence>